<reference evidence="2 3" key="1">
    <citation type="journal article" date="2020" name="Nature">
        <title>Six reference-quality genomes reveal evolution of bat adaptations.</title>
        <authorList>
            <person name="Jebb D."/>
            <person name="Huang Z."/>
            <person name="Pippel M."/>
            <person name="Hughes G.M."/>
            <person name="Lavrichenko K."/>
            <person name="Devanna P."/>
            <person name="Winkler S."/>
            <person name="Jermiin L.S."/>
            <person name="Skirmuntt E.C."/>
            <person name="Katzourakis A."/>
            <person name="Burkitt-Gray L."/>
            <person name="Ray D.A."/>
            <person name="Sullivan K.A.M."/>
            <person name="Roscito J.G."/>
            <person name="Kirilenko B.M."/>
            <person name="Davalos L.M."/>
            <person name="Corthals A.P."/>
            <person name="Power M.L."/>
            <person name="Jones G."/>
            <person name="Ransome R.D."/>
            <person name="Dechmann D.K.N."/>
            <person name="Locatelli A.G."/>
            <person name="Puechmaille S.J."/>
            <person name="Fedrigo O."/>
            <person name="Jarvis E.D."/>
            <person name="Hiller M."/>
            <person name="Vernes S.C."/>
            <person name="Myers E.W."/>
            <person name="Teeling E.C."/>
        </authorList>
    </citation>
    <scope>NUCLEOTIDE SEQUENCE [LARGE SCALE GENOMIC DNA]</scope>
    <source>
        <strain evidence="2">MRhiFer1</strain>
        <tissue evidence="2">Lung</tissue>
    </source>
</reference>
<proteinExistence type="predicted"/>
<organism evidence="2 3">
    <name type="scientific">Rhinolophus ferrumequinum</name>
    <name type="common">Greater horseshoe bat</name>
    <dbReference type="NCBI Taxonomy" id="59479"/>
    <lineage>
        <taxon>Eukaryota</taxon>
        <taxon>Metazoa</taxon>
        <taxon>Chordata</taxon>
        <taxon>Craniata</taxon>
        <taxon>Vertebrata</taxon>
        <taxon>Euteleostomi</taxon>
        <taxon>Mammalia</taxon>
        <taxon>Eutheria</taxon>
        <taxon>Laurasiatheria</taxon>
        <taxon>Chiroptera</taxon>
        <taxon>Yinpterochiroptera</taxon>
        <taxon>Rhinolophoidea</taxon>
        <taxon>Rhinolophidae</taxon>
        <taxon>Rhinolophinae</taxon>
        <taxon>Rhinolophus</taxon>
    </lineage>
</organism>
<feature type="region of interest" description="Disordered" evidence="1">
    <location>
        <begin position="147"/>
        <end position="184"/>
    </location>
</feature>
<evidence type="ECO:0000313" key="2">
    <source>
        <dbReference type="EMBL" id="KAF6339808.1"/>
    </source>
</evidence>
<dbReference type="Proteomes" id="UP000585614">
    <property type="component" value="Unassembled WGS sequence"/>
</dbReference>
<accession>A0A7J7WRA5</accession>
<comment type="caution">
    <text evidence="2">The sequence shown here is derived from an EMBL/GenBank/DDBJ whole genome shotgun (WGS) entry which is preliminary data.</text>
</comment>
<name>A0A7J7WRA5_RHIFE</name>
<dbReference type="EMBL" id="JACAGC010000010">
    <property type="protein sequence ID" value="KAF6339808.1"/>
    <property type="molecule type" value="Genomic_DNA"/>
</dbReference>
<dbReference type="AlphaFoldDB" id="A0A7J7WRA5"/>
<evidence type="ECO:0000313" key="3">
    <source>
        <dbReference type="Proteomes" id="UP000585614"/>
    </source>
</evidence>
<evidence type="ECO:0000256" key="1">
    <source>
        <dbReference type="SAM" id="MobiDB-lite"/>
    </source>
</evidence>
<protein>
    <submittedName>
        <fullName evidence="2">Uncharacterized protein</fullName>
    </submittedName>
</protein>
<gene>
    <name evidence="2" type="ORF">mRhiFer1_008072</name>
</gene>
<sequence>MCCLLSPFPQRRTQGFKGAGNIVRQLLNNRSQKEIVGQSTQKVFWGLTGLVEGVTSIALEGALSPFPGSVPTVTAEFLPVPLSLHPGPRETTCYERGNHPTHSGHGLKVSLGMSHCDNGKALAGAEPRPPAWNQRCSLSATKQSHYPLSAITPSATTNTGSTPKPGTQIPAPGDPDISASARLH</sequence>
<feature type="compositionally biased region" description="Polar residues" evidence="1">
    <location>
        <begin position="147"/>
        <end position="165"/>
    </location>
</feature>